<feature type="transmembrane region" description="Helical" evidence="1">
    <location>
        <begin position="329"/>
        <end position="348"/>
    </location>
</feature>
<dbReference type="KEGG" id="tpla:ElP_58000"/>
<proteinExistence type="predicted"/>
<keyword evidence="1" id="KW-0812">Transmembrane</keyword>
<feature type="transmembrane region" description="Helical" evidence="1">
    <location>
        <begin position="98"/>
        <end position="119"/>
    </location>
</feature>
<feature type="transmembrane region" description="Helical" evidence="1">
    <location>
        <begin position="175"/>
        <end position="192"/>
    </location>
</feature>
<evidence type="ECO:0000313" key="2">
    <source>
        <dbReference type="EMBL" id="QDV37853.1"/>
    </source>
</evidence>
<reference evidence="2 3" key="1">
    <citation type="submission" date="2019-02" db="EMBL/GenBank/DDBJ databases">
        <title>Deep-cultivation of Planctomycetes and their phenomic and genomic characterization uncovers novel biology.</title>
        <authorList>
            <person name="Wiegand S."/>
            <person name="Jogler M."/>
            <person name="Boedeker C."/>
            <person name="Pinto D."/>
            <person name="Vollmers J."/>
            <person name="Rivas-Marin E."/>
            <person name="Kohn T."/>
            <person name="Peeters S.H."/>
            <person name="Heuer A."/>
            <person name="Rast P."/>
            <person name="Oberbeckmann S."/>
            <person name="Bunk B."/>
            <person name="Jeske O."/>
            <person name="Meyerdierks A."/>
            <person name="Storesund J.E."/>
            <person name="Kallscheuer N."/>
            <person name="Luecker S."/>
            <person name="Lage O.M."/>
            <person name="Pohl T."/>
            <person name="Merkel B.J."/>
            <person name="Hornburger P."/>
            <person name="Mueller R.-W."/>
            <person name="Bruemmer F."/>
            <person name="Labrenz M."/>
            <person name="Spormann A.M."/>
            <person name="Op den Camp H."/>
            <person name="Overmann J."/>
            <person name="Amann R."/>
            <person name="Jetten M.S.M."/>
            <person name="Mascher T."/>
            <person name="Medema M.H."/>
            <person name="Devos D.P."/>
            <person name="Kaster A.-K."/>
            <person name="Ovreas L."/>
            <person name="Rohde M."/>
            <person name="Galperin M.Y."/>
            <person name="Jogler C."/>
        </authorList>
    </citation>
    <scope>NUCLEOTIDE SEQUENCE [LARGE SCALE GENOMIC DNA]</scope>
    <source>
        <strain evidence="2 3">ElP</strain>
    </source>
</reference>
<feature type="transmembrane region" description="Helical" evidence="1">
    <location>
        <begin position="668"/>
        <end position="689"/>
    </location>
</feature>
<evidence type="ECO:0000256" key="1">
    <source>
        <dbReference type="SAM" id="Phobius"/>
    </source>
</evidence>
<protein>
    <submittedName>
        <fullName evidence="2">Bacterial membrane protein YfhO</fullName>
    </submittedName>
</protein>
<keyword evidence="3" id="KW-1185">Reference proteome</keyword>
<feature type="transmembrane region" description="Helical" evidence="1">
    <location>
        <begin position="461"/>
        <end position="482"/>
    </location>
</feature>
<feature type="transmembrane region" description="Helical" evidence="1">
    <location>
        <begin position="300"/>
        <end position="317"/>
    </location>
</feature>
<dbReference type="Pfam" id="PF09586">
    <property type="entry name" value="YfhO"/>
    <property type="match status" value="1"/>
</dbReference>
<dbReference type="InterPro" id="IPR018580">
    <property type="entry name" value="Uncharacterised_YfhO"/>
</dbReference>
<feature type="transmembrane region" description="Helical" evidence="1">
    <location>
        <begin position="398"/>
        <end position="416"/>
    </location>
</feature>
<dbReference type="AlphaFoldDB" id="A0A518HAI1"/>
<accession>A0A518HAI1</accession>
<organism evidence="2 3">
    <name type="scientific">Tautonia plasticadhaerens</name>
    <dbReference type="NCBI Taxonomy" id="2527974"/>
    <lineage>
        <taxon>Bacteria</taxon>
        <taxon>Pseudomonadati</taxon>
        <taxon>Planctomycetota</taxon>
        <taxon>Planctomycetia</taxon>
        <taxon>Isosphaerales</taxon>
        <taxon>Isosphaeraceae</taxon>
        <taxon>Tautonia</taxon>
    </lineage>
</organism>
<keyword evidence="1" id="KW-1133">Transmembrane helix</keyword>
<dbReference type="PANTHER" id="PTHR38454:SF1">
    <property type="entry name" value="INTEGRAL MEMBRANE PROTEIN"/>
    <property type="match status" value="1"/>
</dbReference>
<name>A0A518HAI1_9BACT</name>
<dbReference type="RefSeq" id="WP_145275927.1">
    <property type="nucleotide sequence ID" value="NZ_CP036426.1"/>
</dbReference>
<dbReference type="PANTHER" id="PTHR38454">
    <property type="entry name" value="INTEGRAL MEMBRANE PROTEIN-RELATED"/>
    <property type="match status" value="1"/>
</dbReference>
<keyword evidence="1" id="KW-0472">Membrane</keyword>
<evidence type="ECO:0000313" key="3">
    <source>
        <dbReference type="Proteomes" id="UP000317835"/>
    </source>
</evidence>
<dbReference type="OrthoDB" id="9772884at2"/>
<gene>
    <name evidence="2" type="ORF">ElP_58000</name>
</gene>
<sequence>MMRQDGARRDLTLVALAGAAALLALLAGPLLAGRFYLYDDLLTFHLPLRVFYARCLASGDDFRWFPDYFCGMDLHGEGQIGMLHPAHLVLYGLLPVRVALPAEFLLNYVVLLGGMVAFLRRRVGPSAAVVGGMVFTFFGYNILHFMHLNSVAVAAHLPWSLWLIDRLFRGTGRPALDGAGLALLTGSGLLLGHPQTAWYVKLVEGAYVLFLALETGRWRRVAWYAGSVGIGVLLGGVQLLPTWEALALSRRATLPAGSITMGSLHPLNLVQLVAPYVFLERYMPSHGGQGLDRFVRIHELGLYQGAAVSALLAWLALRWRALDPPARRLARGAALLAVISFLMALGDYGPFGWVLVHAPLIRSFRVPARYLLLVHLAVAVLAALAVDDLVRANRAPRSARWLALVPAAGLACWVGIRVVDQLRPGLLPTLGTNARVGFNLGLLVASAALVALAARRPRLGLLGLMLVMVADFTSYALYFHLWDTVPPLAPALDPRPEVPPVGEGDRLHITLPEPGVAYPGRRAEYRSGQLSMAGYRLTDGYVALFPARRLDYTRVEAQRLAGVAWAWDDDRDGGSWVAVPGPMPRARVEGEGPPARVAIRLDRPGRFGAEVDAPGGGRFVWNEAFHPGWTAAVDGEPATVSRADSDFMACPIPPGRHSVAFRFRPSSFRLGAAASGVGLALVVAVVLAPSGHSFAVRRRTP</sequence>
<feature type="transmembrane region" description="Helical" evidence="1">
    <location>
        <begin position="368"/>
        <end position="386"/>
    </location>
</feature>
<feature type="transmembrane region" description="Helical" evidence="1">
    <location>
        <begin position="221"/>
        <end position="240"/>
    </location>
</feature>
<feature type="transmembrane region" description="Helical" evidence="1">
    <location>
        <begin position="436"/>
        <end position="454"/>
    </location>
</feature>
<dbReference type="Proteomes" id="UP000317835">
    <property type="component" value="Chromosome"/>
</dbReference>
<dbReference type="EMBL" id="CP036426">
    <property type="protein sequence ID" value="QDV37853.1"/>
    <property type="molecule type" value="Genomic_DNA"/>
</dbReference>
<feature type="transmembrane region" description="Helical" evidence="1">
    <location>
        <begin position="126"/>
        <end position="143"/>
    </location>
</feature>